<feature type="transmembrane region" description="Helical" evidence="8">
    <location>
        <begin position="21"/>
        <end position="37"/>
    </location>
</feature>
<dbReference type="InterPro" id="IPR020846">
    <property type="entry name" value="MFS_dom"/>
</dbReference>
<dbReference type="GO" id="GO:0022857">
    <property type="term" value="F:transmembrane transporter activity"/>
    <property type="evidence" value="ECO:0007669"/>
    <property type="project" value="InterPro"/>
</dbReference>
<evidence type="ECO:0000256" key="3">
    <source>
        <dbReference type="ARBA" id="ARBA00022448"/>
    </source>
</evidence>
<evidence type="ECO:0000256" key="5">
    <source>
        <dbReference type="ARBA" id="ARBA00022692"/>
    </source>
</evidence>
<feature type="transmembrane region" description="Helical" evidence="8">
    <location>
        <begin position="302"/>
        <end position="322"/>
    </location>
</feature>
<feature type="transmembrane region" description="Helical" evidence="8">
    <location>
        <begin position="375"/>
        <end position="391"/>
    </location>
</feature>
<dbReference type="PROSITE" id="PS50850">
    <property type="entry name" value="MFS"/>
    <property type="match status" value="1"/>
</dbReference>
<reference evidence="10" key="1">
    <citation type="submission" date="2019-06" db="EMBL/GenBank/DDBJ databases">
        <authorList>
            <person name="Zheng W."/>
        </authorList>
    </citation>
    <scope>NUCLEOTIDE SEQUENCE</scope>
    <source>
        <strain evidence="10">QDHG01</strain>
    </source>
</reference>
<name>A0A8J8T315_HALGN</name>
<feature type="transmembrane region" description="Helical" evidence="8">
    <location>
        <begin position="152"/>
        <end position="177"/>
    </location>
</feature>
<dbReference type="AlphaFoldDB" id="A0A8J8T315"/>
<keyword evidence="6 8" id="KW-1133">Transmembrane helix</keyword>
<comment type="similarity">
    <text evidence="2">Belongs to the major facilitator superfamily. Organophosphate:Pi antiporter (OPA) (TC 2.A.1.4) family.</text>
</comment>
<evidence type="ECO:0000259" key="9">
    <source>
        <dbReference type="PROSITE" id="PS50850"/>
    </source>
</evidence>
<feature type="transmembrane region" description="Helical" evidence="8">
    <location>
        <begin position="89"/>
        <end position="111"/>
    </location>
</feature>
<feature type="transmembrane region" description="Helical" evidence="8">
    <location>
        <begin position="440"/>
        <end position="463"/>
    </location>
</feature>
<feature type="transmembrane region" description="Helical" evidence="8">
    <location>
        <begin position="342"/>
        <end position="363"/>
    </location>
</feature>
<keyword evidence="3" id="KW-0813">Transport</keyword>
<dbReference type="InterPro" id="IPR000849">
    <property type="entry name" value="Sugar_P_transporter"/>
</dbReference>
<dbReference type="PANTHER" id="PTHR43184:SF12">
    <property type="entry name" value="SUGAR PHOSPHATE EXCHANGER 3"/>
    <property type="match status" value="1"/>
</dbReference>
<feature type="transmembrane region" description="Helical" evidence="8">
    <location>
        <begin position="117"/>
        <end position="140"/>
    </location>
</feature>
<dbReference type="EMBL" id="RRYP01007614">
    <property type="protein sequence ID" value="TNV80359.1"/>
    <property type="molecule type" value="Genomic_DNA"/>
</dbReference>
<organism evidence="10 11">
    <name type="scientific">Halteria grandinella</name>
    <dbReference type="NCBI Taxonomy" id="5974"/>
    <lineage>
        <taxon>Eukaryota</taxon>
        <taxon>Sar</taxon>
        <taxon>Alveolata</taxon>
        <taxon>Ciliophora</taxon>
        <taxon>Intramacronucleata</taxon>
        <taxon>Spirotrichea</taxon>
        <taxon>Stichotrichia</taxon>
        <taxon>Sporadotrichida</taxon>
        <taxon>Halteriidae</taxon>
        <taxon>Halteria</taxon>
    </lineage>
</organism>
<keyword evidence="5 8" id="KW-0812">Transmembrane</keyword>
<dbReference type="PIRSF" id="PIRSF002808">
    <property type="entry name" value="Hexose_phosphate_transp"/>
    <property type="match status" value="1"/>
</dbReference>
<feature type="domain" description="Major facilitator superfamily (MFS) profile" evidence="9">
    <location>
        <begin position="1"/>
        <end position="499"/>
    </location>
</feature>
<evidence type="ECO:0000256" key="8">
    <source>
        <dbReference type="SAM" id="Phobius"/>
    </source>
</evidence>
<evidence type="ECO:0000256" key="6">
    <source>
        <dbReference type="ARBA" id="ARBA00022989"/>
    </source>
</evidence>
<comment type="caution">
    <text evidence="10">The sequence shown here is derived from an EMBL/GenBank/DDBJ whole genome shotgun (WGS) entry which is preliminary data.</text>
</comment>
<protein>
    <recommendedName>
        <fullName evidence="9">Major facilitator superfamily (MFS) profile domain-containing protein</fullName>
    </recommendedName>
</protein>
<dbReference type="SUPFAM" id="SSF103473">
    <property type="entry name" value="MFS general substrate transporter"/>
    <property type="match status" value="1"/>
</dbReference>
<dbReference type="InterPro" id="IPR011701">
    <property type="entry name" value="MFS"/>
</dbReference>
<dbReference type="Proteomes" id="UP000785679">
    <property type="component" value="Unassembled WGS sequence"/>
</dbReference>
<dbReference type="InterPro" id="IPR036259">
    <property type="entry name" value="MFS_trans_sf"/>
</dbReference>
<evidence type="ECO:0000313" key="10">
    <source>
        <dbReference type="EMBL" id="TNV80359.1"/>
    </source>
</evidence>
<evidence type="ECO:0000256" key="7">
    <source>
        <dbReference type="ARBA" id="ARBA00023136"/>
    </source>
</evidence>
<sequence length="518" mass="57710">MSTFDSESIDAKNKRKLREQIKVYFLTYFSYALIHIQREFWSLSKHKIAAQNADLPEDILGRFDTAQLLTYGVCLYIAGMLGDNYNQRIVLAVAFLVQSLFFLMLSFPGLFHFTYHAYFYFNMVCIGAVNSAMFPAMVAIMGNWFPKKNRGFIVGLWSTCASAGNTIGIQMAAFLLWLFDNRWYWLFVVISVMVAVDAVVIYMYLVPHPKDIGITVEEMNEKEILLAAVTADEKNFEEIIEKGSTHRSQDIVQQVRQSKEYARISRNINIDPEILEDESLQLKQAQEGDAASHKSISFLSAWLLPGVILYSSAFFCTKMAVYCLLLELPNYLGGAKQYTDQTVANLQTVIDVGAILGSIVLGFVSDRMYGKRSPVALVAVASSMVIMYYLAANESTVSQTSFFIMMFFIGFFTSGLANMIGSACAADLGKQPALKGNHRAVSTVTGIIDGSGSLGTAVGLFVVSFTRSAYGWANGYFLFIAIDISVGCIPVLVMVYKEVREIIKLKKSEKAMGLEKEE</sequence>
<dbReference type="Gene3D" id="1.20.1250.20">
    <property type="entry name" value="MFS general substrate transporter like domains"/>
    <property type="match status" value="2"/>
</dbReference>
<dbReference type="OrthoDB" id="312593at2759"/>
<evidence type="ECO:0000313" key="11">
    <source>
        <dbReference type="Proteomes" id="UP000785679"/>
    </source>
</evidence>
<dbReference type="PANTHER" id="PTHR43184">
    <property type="entry name" value="MAJOR FACILITATOR SUPERFAMILY TRANSPORTER 16, ISOFORM B"/>
    <property type="match status" value="1"/>
</dbReference>
<comment type="subcellular location">
    <subcellularLocation>
        <location evidence="1">Membrane</location>
        <topology evidence="1">Multi-pass membrane protein</topology>
    </subcellularLocation>
</comment>
<feature type="transmembrane region" description="Helical" evidence="8">
    <location>
        <begin position="403"/>
        <end position="428"/>
    </location>
</feature>
<keyword evidence="4" id="KW-0762">Sugar transport</keyword>
<proteinExistence type="inferred from homology"/>
<feature type="transmembrane region" description="Helical" evidence="8">
    <location>
        <begin position="65"/>
        <end position="82"/>
    </location>
</feature>
<keyword evidence="7 8" id="KW-0472">Membrane</keyword>
<feature type="transmembrane region" description="Helical" evidence="8">
    <location>
        <begin position="183"/>
        <end position="205"/>
    </location>
</feature>
<evidence type="ECO:0000256" key="1">
    <source>
        <dbReference type="ARBA" id="ARBA00004141"/>
    </source>
</evidence>
<keyword evidence="11" id="KW-1185">Reference proteome</keyword>
<gene>
    <name evidence="10" type="ORF">FGO68_gene7434</name>
</gene>
<accession>A0A8J8T315</accession>
<dbReference type="Pfam" id="PF07690">
    <property type="entry name" value="MFS_1"/>
    <property type="match status" value="1"/>
</dbReference>
<dbReference type="GO" id="GO:0005789">
    <property type="term" value="C:endoplasmic reticulum membrane"/>
    <property type="evidence" value="ECO:0007669"/>
    <property type="project" value="TreeGrafter"/>
</dbReference>
<evidence type="ECO:0000256" key="4">
    <source>
        <dbReference type="ARBA" id="ARBA00022597"/>
    </source>
</evidence>
<evidence type="ECO:0000256" key="2">
    <source>
        <dbReference type="ARBA" id="ARBA00009598"/>
    </source>
</evidence>
<feature type="transmembrane region" description="Helical" evidence="8">
    <location>
        <begin position="475"/>
        <end position="496"/>
    </location>
</feature>